<dbReference type="PANTHER" id="PTHR46609:SF6">
    <property type="entry name" value="EXONUCLEASE, PHAGE-TYPE_RECB, C-TERMINAL DOMAIN-CONTAINING PROTEIN-RELATED"/>
    <property type="match status" value="1"/>
</dbReference>
<evidence type="ECO:0000313" key="6">
    <source>
        <dbReference type="Proteomes" id="UP001056648"/>
    </source>
</evidence>
<keyword evidence="2" id="KW-0378">Hydrolase</keyword>
<evidence type="ECO:0000313" key="2">
    <source>
        <dbReference type="EMBL" id="NNH11133.1"/>
    </source>
</evidence>
<evidence type="ECO:0000313" key="4">
    <source>
        <dbReference type="EMBL" id="USE78881.1"/>
    </source>
</evidence>
<feature type="domain" description="YqaJ viral recombinase" evidence="1">
    <location>
        <begin position="10"/>
        <end position="151"/>
    </location>
</feature>
<dbReference type="Pfam" id="PF09588">
    <property type="entry name" value="YqaJ"/>
    <property type="match status" value="1"/>
</dbReference>
<dbReference type="Proteomes" id="UP001056648">
    <property type="component" value="Chromosome 2"/>
</dbReference>
<dbReference type="AlphaFoldDB" id="A0A6N1BBW9"/>
<dbReference type="CDD" id="cd22343">
    <property type="entry name" value="PDDEXK_lambda_exonuclease-like"/>
    <property type="match status" value="1"/>
</dbReference>
<evidence type="ECO:0000259" key="1">
    <source>
        <dbReference type="Pfam" id="PF09588"/>
    </source>
</evidence>
<dbReference type="PANTHER" id="PTHR46609">
    <property type="entry name" value="EXONUCLEASE, PHAGE-TYPE/RECB, C-TERMINAL DOMAIN-CONTAINING PROTEIN"/>
    <property type="match status" value="1"/>
</dbReference>
<dbReference type="GO" id="GO:0004527">
    <property type="term" value="F:exonuclease activity"/>
    <property type="evidence" value="ECO:0007669"/>
    <property type="project" value="UniProtKB-KW"/>
</dbReference>
<keyword evidence="2" id="KW-0269">Exonuclease</keyword>
<gene>
    <name evidence="2" type="ORF">HLB16_09605</name>
    <name evidence="3" type="ORF">HLB16_24225</name>
    <name evidence="4" type="ORF">NDR89_19790</name>
</gene>
<evidence type="ECO:0000313" key="3">
    <source>
        <dbReference type="EMBL" id="NNH13959.1"/>
    </source>
</evidence>
<dbReference type="Gene3D" id="3.90.320.10">
    <property type="match status" value="1"/>
</dbReference>
<dbReference type="InterPro" id="IPR011335">
    <property type="entry name" value="Restrct_endonuc-II-like"/>
</dbReference>
<reference evidence="2 5" key="1">
    <citation type="submission" date="2020-05" db="EMBL/GenBank/DDBJ databases">
        <title>MicrobeNet Type strains.</title>
        <authorList>
            <person name="Nicholson A.C."/>
        </authorList>
    </citation>
    <scope>NUCLEOTIDE SEQUENCE [LARGE SCALE GENOMIC DNA]</scope>
    <source>
        <strain evidence="2 5">ATCC 700815</strain>
    </source>
</reference>
<dbReference type="EMBL" id="CP098736">
    <property type="protein sequence ID" value="USE78881.1"/>
    <property type="molecule type" value="Genomic_DNA"/>
</dbReference>
<sequence>MSEPLQRTEDWRKARAGKITASRFVDVIAIKRDGAPTAARAKYMRELAFERLSGEPMHEVGGKALTWGTEVEQYAREAFELETGLIVEPAQFVTHPDYPFIGCSADGLIGKDGGYESKCPMDESVHIQTWLEGMPRDHMAQVQGCMFVTGRKWWEFTSYDPRACERLRLYHERIERDEGFIANLEAALLQFEAELQQMVAELERKSA</sequence>
<dbReference type="EMBL" id="JABEMD010000012">
    <property type="protein sequence ID" value="NNH11133.1"/>
    <property type="molecule type" value="Genomic_DNA"/>
</dbReference>
<dbReference type="SUPFAM" id="SSF52980">
    <property type="entry name" value="Restriction endonuclease-like"/>
    <property type="match status" value="1"/>
</dbReference>
<dbReference type="EMBL" id="JABEMD010000066">
    <property type="protein sequence ID" value="NNH13959.1"/>
    <property type="molecule type" value="Genomic_DNA"/>
</dbReference>
<organism evidence="2 5">
    <name type="scientific">Cupriavidus gilardii</name>
    <dbReference type="NCBI Taxonomy" id="82541"/>
    <lineage>
        <taxon>Bacteria</taxon>
        <taxon>Pseudomonadati</taxon>
        <taxon>Pseudomonadota</taxon>
        <taxon>Betaproteobacteria</taxon>
        <taxon>Burkholderiales</taxon>
        <taxon>Burkholderiaceae</taxon>
        <taxon>Cupriavidus</taxon>
    </lineage>
</organism>
<evidence type="ECO:0000313" key="5">
    <source>
        <dbReference type="Proteomes" id="UP000542973"/>
    </source>
</evidence>
<dbReference type="InterPro" id="IPR051703">
    <property type="entry name" value="NF-kappa-B_Signaling_Reg"/>
</dbReference>
<dbReference type="Proteomes" id="UP000542973">
    <property type="component" value="Unassembled WGS sequence"/>
</dbReference>
<keyword evidence="2" id="KW-0540">Nuclease</keyword>
<dbReference type="GeneID" id="70687168"/>
<dbReference type="RefSeq" id="WP_053821595.1">
    <property type="nucleotide sequence ID" value="NZ_BAAAEB010000004.1"/>
</dbReference>
<dbReference type="InterPro" id="IPR019080">
    <property type="entry name" value="YqaJ_viral_recombinase"/>
</dbReference>
<accession>A0A6N1BBW9</accession>
<protein>
    <submittedName>
        <fullName evidence="2">Exonuclease</fullName>
    </submittedName>
    <submittedName>
        <fullName evidence="4">YqaJ viral recombinase family protein</fullName>
    </submittedName>
</protein>
<proteinExistence type="predicted"/>
<name>A0A6N1BBW9_9BURK</name>
<keyword evidence="6" id="KW-1185">Reference proteome</keyword>
<reference evidence="4" key="2">
    <citation type="submission" date="2022-06" db="EMBL/GenBank/DDBJ databases">
        <title>Complete genome sequence and characterization of Cupriavidus gilardii QJ1 isolated from contaminating cells.</title>
        <authorList>
            <person name="Qi J."/>
        </authorList>
    </citation>
    <scope>NUCLEOTIDE SEQUENCE</scope>
    <source>
        <strain evidence="4">QJ1</strain>
    </source>
</reference>
<dbReference type="InterPro" id="IPR011604">
    <property type="entry name" value="PDDEXK-like_dom_sf"/>
</dbReference>